<proteinExistence type="predicted"/>
<dbReference type="AlphaFoldDB" id="A0A381X969"/>
<gene>
    <name evidence="1" type="ORF">METZ01_LOCUS114014</name>
</gene>
<name>A0A381X969_9ZZZZ</name>
<organism evidence="1">
    <name type="scientific">marine metagenome</name>
    <dbReference type="NCBI Taxonomy" id="408172"/>
    <lineage>
        <taxon>unclassified sequences</taxon>
        <taxon>metagenomes</taxon>
        <taxon>ecological metagenomes</taxon>
    </lineage>
</organism>
<accession>A0A381X969</accession>
<sequence>MPAQSMPSGSITLDEIAVQLSGLNVNGLLRENQSGNASLSLGLFKFGFNNIRANTTKSPDIQDISFAIGGPNIDLNDFKLSIHSESPNLFHTILSELADRRVEIPMDGLNILEKAVEVFFNENGRFPDTFNELAIKSYILVNKYPFNQQKWVYELNLPNNIKSVTTSFHPARFRRTLTLDWNSRKIIGLKSDTFPEEMIPWEFTLNINKIEQKLLSDIKLSLNPDISKVEFTQKKARFQLNGINIYAIPKSELAEQARFRLSDLILEISSLVIERQQIGDAPRIYNGSGQFTLRNFEIKIPPLLSSDEDIADIAKQLGVRNGLFKVRQLDLKLALKDNRFGEIHAGFIAPFLKINLDGEFSYSQSITDPQIQLQNMVLKINPISYGVRDLILNWEKENNQSLPRQGATVILKLDGPLYSPIIHGLDLNRIN</sequence>
<dbReference type="EMBL" id="UINC01014321">
    <property type="protein sequence ID" value="SVA61160.1"/>
    <property type="molecule type" value="Genomic_DNA"/>
</dbReference>
<reference evidence="1" key="1">
    <citation type="submission" date="2018-05" db="EMBL/GenBank/DDBJ databases">
        <authorList>
            <person name="Lanie J.A."/>
            <person name="Ng W.-L."/>
            <person name="Kazmierczak K.M."/>
            <person name="Andrzejewski T.M."/>
            <person name="Davidsen T.M."/>
            <person name="Wayne K.J."/>
            <person name="Tettelin H."/>
            <person name="Glass J.I."/>
            <person name="Rusch D."/>
            <person name="Podicherti R."/>
            <person name="Tsui H.-C.T."/>
            <person name="Winkler M.E."/>
        </authorList>
    </citation>
    <scope>NUCLEOTIDE SEQUENCE</scope>
</reference>
<evidence type="ECO:0000313" key="1">
    <source>
        <dbReference type="EMBL" id="SVA61160.1"/>
    </source>
</evidence>
<protein>
    <submittedName>
        <fullName evidence="1">Uncharacterized protein</fullName>
    </submittedName>
</protein>